<evidence type="ECO:0000256" key="1">
    <source>
        <dbReference type="SAM" id="MobiDB-lite"/>
    </source>
</evidence>
<feature type="region of interest" description="Disordered" evidence="1">
    <location>
        <begin position="67"/>
        <end position="103"/>
    </location>
</feature>
<proteinExistence type="predicted"/>
<organism evidence="3 4">
    <name type="scientific">Cryptosporangium aurantiacum</name>
    <dbReference type="NCBI Taxonomy" id="134849"/>
    <lineage>
        <taxon>Bacteria</taxon>
        <taxon>Bacillati</taxon>
        <taxon>Actinomycetota</taxon>
        <taxon>Actinomycetes</taxon>
        <taxon>Cryptosporangiales</taxon>
        <taxon>Cryptosporangiaceae</taxon>
        <taxon>Cryptosporangium</taxon>
    </lineage>
</organism>
<keyword evidence="2" id="KW-0472">Membrane</keyword>
<dbReference type="Proteomes" id="UP000184440">
    <property type="component" value="Unassembled WGS sequence"/>
</dbReference>
<dbReference type="AlphaFoldDB" id="A0A1M7RDW6"/>
<sequence>MNENVVGQLQDLRAAPDEPYQGLGSAAARVRAAERRRHQRGAAVAAILVLVIAAVGVVLGFRRDTTDRLQPVTPPPNQGATYHNEIPPTKSPEPGSPTTSLGQIDWANSVMDLPPNEMCPHRRVQFTDGKASLGHWQYSIVRFGPPLYGDFDRDGFTDAVAIIECHGDDDVGGPESRFLIAAFAGNAKGGPTPIGVVDAMQAYIDPVLSSRHQGSTIVIDYRPAHDMPQVWAYRWNGTKFIRSN</sequence>
<protein>
    <submittedName>
        <fullName evidence="3">Uncharacterized protein</fullName>
    </submittedName>
</protein>
<name>A0A1M7RDW6_9ACTN</name>
<reference evidence="3 4" key="1">
    <citation type="submission" date="2016-11" db="EMBL/GenBank/DDBJ databases">
        <authorList>
            <person name="Jaros S."/>
            <person name="Januszkiewicz K."/>
            <person name="Wedrychowicz H."/>
        </authorList>
    </citation>
    <scope>NUCLEOTIDE SEQUENCE [LARGE SCALE GENOMIC DNA]</scope>
    <source>
        <strain evidence="3 4">DSM 46144</strain>
    </source>
</reference>
<keyword evidence="2" id="KW-1133">Transmembrane helix</keyword>
<dbReference type="EMBL" id="FRCS01000010">
    <property type="protein sequence ID" value="SHN44339.1"/>
    <property type="molecule type" value="Genomic_DNA"/>
</dbReference>
<keyword evidence="2" id="KW-0812">Transmembrane</keyword>
<dbReference type="RefSeq" id="WP_073261267.1">
    <property type="nucleotide sequence ID" value="NZ_FRCS01000010.1"/>
</dbReference>
<feature type="transmembrane region" description="Helical" evidence="2">
    <location>
        <begin position="41"/>
        <end position="61"/>
    </location>
</feature>
<dbReference type="OrthoDB" id="3403968at2"/>
<evidence type="ECO:0000313" key="3">
    <source>
        <dbReference type="EMBL" id="SHN44339.1"/>
    </source>
</evidence>
<keyword evidence="4" id="KW-1185">Reference proteome</keyword>
<gene>
    <name evidence="3" type="ORF">SAMN05443668_110168</name>
</gene>
<dbReference type="STRING" id="134849.SAMN05443668_110168"/>
<feature type="region of interest" description="Disordered" evidence="1">
    <location>
        <begin position="1"/>
        <end position="22"/>
    </location>
</feature>
<evidence type="ECO:0000313" key="4">
    <source>
        <dbReference type="Proteomes" id="UP000184440"/>
    </source>
</evidence>
<evidence type="ECO:0000256" key="2">
    <source>
        <dbReference type="SAM" id="Phobius"/>
    </source>
</evidence>
<accession>A0A1M7RDW6</accession>